<dbReference type="RefSeq" id="WP_046107547.1">
    <property type="nucleotide sequence ID" value="NZ_JZEX01000057.1"/>
</dbReference>
<comment type="subcellular location">
    <subcellularLocation>
        <location evidence="1">Membrane</location>
        <topology evidence="1">Multi-pass membrane protein</topology>
    </subcellularLocation>
</comment>
<dbReference type="PANTHER" id="PTHR11562:SF17">
    <property type="entry name" value="RE54080P-RELATED"/>
    <property type="match status" value="1"/>
</dbReference>
<feature type="transmembrane region" description="Helical" evidence="6">
    <location>
        <begin position="63"/>
        <end position="81"/>
    </location>
</feature>
<feature type="transmembrane region" description="Helical" evidence="6">
    <location>
        <begin position="179"/>
        <end position="197"/>
    </location>
</feature>
<dbReference type="GO" id="GO:0005385">
    <property type="term" value="F:zinc ion transmembrane transporter activity"/>
    <property type="evidence" value="ECO:0007669"/>
    <property type="project" value="TreeGrafter"/>
</dbReference>
<protein>
    <recommendedName>
        <fullName evidence="7">Cation efflux protein transmembrane domain-containing protein</fullName>
    </recommendedName>
</protein>
<keyword evidence="3" id="KW-0406">Ion transport</keyword>
<proteinExistence type="predicted"/>
<name>A0A0F5FVI5_9HYPH</name>
<keyword evidence="5 6" id="KW-0472">Membrane</keyword>
<keyword evidence="4 6" id="KW-1133">Transmembrane helix</keyword>
<keyword evidence="2 6" id="KW-0812">Transmembrane</keyword>
<organism evidence="8 9">
    <name type="scientific">Devosia geojensis</name>
    <dbReference type="NCBI Taxonomy" id="443610"/>
    <lineage>
        <taxon>Bacteria</taxon>
        <taxon>Pseudomonadati</taxon>
        <taxon>Pseudomonadota</taxon>
        <taxon>Alphaproteobacteria</taxon>
        <taxon>Hyphomicrobiales</taxon>
        <taxon>Devosiaceae</taxon>
        <taxon>Devosia</taxon>
    </lineage>
</organism>
<evidence type="ECO:0000313" key="9">
    <source>
        <dbReference type="Proteomes" id="UP000033632"/>
    </source>
</evidence>
<dbReference type="AlphaFoldDB" id="A0A0F5FVI5"/>
<comment type="caution">
    <text evidence="8">The sequence shown here is derived from an EMBL/GenBank/DDBJ whole genome shotgun (WGS) entry which is preliminary data.</text>
</comment>
<keyword evidence="3" id="KW-0864">Zinc transport</keyword>
<keyword evidence="3" id="KW-0813">Transport</keyword>
<evidence type="ECO:0000256" key="1">
    <source>
        <dbReference type="ARBA" id="ARBA00004141"/>
    </source>
</evidence>
<evidence type="ECO:0000259" key="7">
    <source>
        <dbReference type="Pfam" id="PF01545"/>
    </source>
</evidence>
<feature type="transmembrane region" description="Helical" evidence="6">
    <location>
        <begin position="25"/>
        <end position="43"/>
    </location>
</feature>
<dbReference type="PATRIC" id="fig|443610.3.peg.3606"/>
<dbReference type="GO" id="GO:0005886">
    <property type="term" value="C:plasma membrane"/>
    <property type="evidence" value="ECO:0007669"/>
    <property type="project" value="TreeGrafter"/>
</dbReference>
<dbReference type="InterPro" id="IPR027469">
    <property type="entry name" value="Cation_efflux_TMD_sf"/>
</dbReference>
<dbReference type="Proteomes" id="UP000033632">
    <property type="component" value="Unassembled WGS sequence"/>
</dbReference>
<evidence type="ECO:0000256" key="6">
    <source>
        <dbReference type="SAM" id="Phobius"/>
    </source>
</evidence>
<keyword evidence="3" id="KW-0862">Zinc</keyword>
<sequence length="216" mass="22328">MSASCCNHCHETPQKSPRDQAYRRMLWAVLAINGGMFVLEVGAGIASGSVSLLADAVDFLGDAGNYAITLFVLGMGLAARARASLVKALTMGAFGVWVIGMAAWNVHAGATPHAYTMGAVGAAGLLANFAAFGLLWRFRYGDSNMRSAWICTRNDVLGNCAVLLAALGVFGTGTAWPDIVVAGVMGSLAVHGAVTVARHALAELRQAPHPASLAAD</sequence>
<feature type="transmembrane region" description="Helical" evidence="6">
    <location>
        <begin position="156"/>
        <end position="173"/>
    </location>
</feature>
<feature type="domain" description="Cation efflux protein transmembrane" evidence="7">
    <location>
        <begin position="26"/>
        <end position="204"/>
    </location>
</feature>
<dbReference type="EMBL" id="JZEX01000057">
    <property type="protein sequence ID" value="KKB12848.1"/>
    <property type="molecule type" value="Genomic_DNA"/>
</dbReference>
<evidence type="ECO:0000256" key="5">
    <source>
        <dbReference type="ARBA" id="ARBA00023136"/>
    </source>
</evidence>
<evidence type="ECO:0000313" key="8">
    <source>
        <dbReference type="EMBL" id="KKB12848.1"/>
    </source>
</evidence>
<accession>A0A0F5FVI5</accession>
<evidence type="ECO:0000256" key="4">
    <source>
        <dbReference type="ARBA" id="ARBA00022989"/>
    </source>
</evidence>
<evidence type="ECO:0000256" key="3">
    <source>
        <dbReference type="ARBA" id="ARBA00022906"/>
    </source>
</evidence>
<dbReference type="Pfam" id="PF01545">
    <property type="entry name" value="Cation_efflux"/>
    <property type="match status" value="1"/>
</dbReference>
<evidence type="ECO:0000256" key="2">
    <source>
        <dbReference type="ARBA" id="ARBA00022692"/>
    </source>
</evidence>
<feature type="transmembrane region" description="Helical" evidence="6">
    <location>
        <begin position="113"/>
        <end position="136"/>
    </location>
</feature>
<dbReference type="PANTHER" id="PTHR11562">
    <property type="entry name" value="CATION EFFLUX PROTEIN/ ZINC TRANSPORTER"/>
    <property type="match status" value="1"/>
</dbReference>
<dbReference type="STRING" id="443610.VE25_05265"/>
<dbReference type="InterPro" id="IPR058533">
    <property type="entry name" value="Cation_efflux_TM"/>
</dbReference>
<dbReference type="OrthoDB" id="9799649at2"/>
<gene>
    <name evidence="8" type="ORF">VE25_05265</name>
</gene>
<feature type="transmembrane region" description="Helical" evidence="6">
    <location>
        <begin position="88"/>
        <end position="107"/>
    </location>
</feature>
<dbReference type="InterPro" id="IPR050681">
    <property type="entry name" value="CDF/SLC30A"/>
</dbReference>
<keyword evidence="9" id="KW-1185">Reference proteome</keyword>
<dbReference type="Gene3D" id="1.20.1510.10">
    <property type="entry name" value="Cation efflux protein transmembrane domain"/>
    <property type="match status" value="1"/>
</dbReference>
<dbReference type="SUPFAM" id="SSF161111">
    <property type="entry name" value="Cation efflux protein transmembrane domain-like"/>
    <property type="match status" value="1"/>
</dbReference>
<reference evidence="8 9" key="1">
    <citation type="submission" date="2015-03" db="EMBL/GenBank/DDBJ databases">
        <authorList>
            <person name="Hassan Y.I."/>
            <person name="Lepp D."/>
            <person name="Li X.-Z."/>
            <person name="Zhou T."/>
        </authorList>
    </citation>
    <scope>NUCLEOTIDE SEQUENCE [LARGE SCALE GENOMIC DNA]</scope>
    <source>
        <strain evidence="8 9">BD-c194</strain>
    </source>
</reference>